<keyword evidence="5 7" id="KW-1133">Transmembrane helix</keyword>
<dbReference type="InterPro" id="IPR011066">
    <property type="entry name" value="MscS_channel_C_sf"/>
</dbReference>
<evidence type="ECO:0000256" key="5">
    <source>
        <dbReference type="ARBA" id="ARBA00022989"/>
    </source>
</evidence>
<dbReference type="Gene3D" id="3.30.70.100">
    <property type="match status" value="1"/>
</dbReference>
<keyword evidence="11" id="KW-1185">Reference proteome</keyword>
<dbReference type="Pfam" id="PF00924">
    <property type="entry name" value="MS_channel_2nd"/>
    <property type="match status" value="1"/>
</dbReference>
<evidence type="ECO:0000256" key="1">
    <source>
        <dbReference type="ARBA" id="ARBA00004651"/>
    </source>
</evidence>
<dbReference type="PANTHER" id="PTHR30460">
    <property type="entry name" value="MODERATE CONDUCTANCE MECHANOSENSITIVE CHANNEL YBIO"/>
    <property type="match status" value="1"/>
</dbReference>
<dbReference type="SUPFAM" id="SSF82689">
    <property type="entry name" value="Mechanosensitive channel protein MscS (YggB), C-terminal domain"/>
    <property type="match status" value="1"/>
</dbReference>
<dbReference type="InterPro" id="IPR011014">
    <property type="entry name" value="MscS_channel_TM-2"/>
</dbReference>
<dbReference type="InterPro" id="IPR049142">
    <property type="entry name" value="MS_channel_1st"/>
</dbReference>
<feature type="transmembrane region" description="Helical" evidence="7">
    <location>
        <begin position="73"/>
        <end position="96"/>
    </location>
</feature>
<dbReference type="OrthoDB" id="9809206at2"/>
<accession>A0A0R1YDI0</accession>
<keyword evidence="3" id="KW-1003">Cell membrane</keyword>
<dbReference type="InterPro" id="IPR006685">
    <property type="entry name" value="MscS_channel_2nd"/>
</dbReference>
<dbReference type="AlphaFoldDB" id="A0A0R1YDI0"/>
<feature type="domain" description="Mechanosensitive ion channel MscS" evidence="8">
    <location>
        <begin position="121"/>
        <end position="183"/>
    </location>
</feature>
<dbReference type="Gene3D" id="1.10.287.1260">
    <property type="match status" value="1"/>
</dbReference>
<comment type="caution">
    <text evidence="10">The sequence shown here is derived from an EMBL/GenBank/DDBJ whole genome shotgun (WGS) entry which is preliminary data.</text>
</comment>
<dbReference type="SUPFAM" id="SSF82861">
    <property type="entry name" value="Mechanosensitive channel protein MscS (YggB), transmembrane region"/>
    <property type="match status" value="1"/>
</dbReference>
<dbReference type="Gene3D" id="2.30.30.60">
    <property type="match status" value="1"/>
</dbReference>
<dbReference type="eggNOG" id="COG0668">
    <property type="taxonomic scope" value="Bacteria"/>
</dbReference>
<feature type="domain" description="Mechanosensitive ion channel transmembrane helices 2/3" evidence="9">
    <location>
        <begin position="80"/>
        <end position="118"/>
    </location>
</feature>
<evidence type="ECO:0000313" key="10">
    <source>
        <dbReference type="EMBL" id="KRM40429.1"/>
    </source>
</evidence>
<comment type="subcellular location">
    <subcellularLocation>
        <location evidence="1">Cell membrane</location>
        <topology evidence="1">Multi-pass membrane protein</topology>
    </subcellularLocation>
</comment>
<dbReference type="EMBL" id="AZGI01000017">
    <property type="protein sequence ID" value="KRM40429.1"/>
    <property type="molecule type" value="Genomic_DNA"/>
</dbReference>
<evidence type="ECO:0000259" key="9">
    <source>
        <dbReference type="Pfam" id="PF21088"/>
    </source>
</evidence>
<evidence type="ECO:0000256" key="3">
    <source>
        <dbReference type="ARBA" id="ARBA00022475"/>
    </source>
</evidence>
<dbReference type="Proteomes" id="UP000051223">
    <property type="component" value="Unassembled WGS sequence"/>
</dbReference>
<dbReference type="InterPro" id="IPR045276">
    <property type="entry name" value="YbiO_bact"/>
</dbReference>
<dbReference type="PANTHER" id="PTHR30460:SF0">
    <property type="entry name" value="MODERATE CONDUCTANCE MECHANOSENSITIVE CHANNEL YBIO"/>
    <property type="match status" value="1"/>
</dbReference>
<dbReference type="InterPro" id="IPR010920">
    <property type="entry name" value="LSM_dom_sf"/>
</dbReference>
<keyword evidence="6 7" id="KW-0472">Membrane</keyword>
<feature type="transmembrane region" description="Helical" evidence="7">
    <location>
        <begin position="102"/>
        <end position="121"/>
    </location>
</feature>
<dbReference type="InterPro" id="IPR023408">
    <property type="entry name" value="MscS_beta-dom_sf"/>
</dbReference>
<dbReference type="Pfam" id="PF21088">
    <property type="entry name" value="MS_channel_1st"/>
    <property type="match status" value="1"/>
</dbReference>
<gene>
    <name evidence="10" type="ORF">FC39_GL000639</name>
</gene>
<evidence type="ECO:0000256" key="2">
    <source>
        <dbReference type="ARBA" id="ARBA00008017"/>
    </source>
</evidence>
<dbReference type="PATRIC" id="fig|1423754.3.peg.659"/>
<feature type="transmembrane region" description="Helical" evidence="7">
    <location>
        <begin position="30"/>
        <end position="52"/>
    </location>
</feature>
<dbReference type="RefSeq" id="WP_025081272.1">
    <property type="nucleotide sequence ID" value="NZ_AZGI01000017.1"/>
</dbReference>
<organism evidence="10 11">
    <name type="scientific">Lactobacillus hamsteri DSM 5661 = JCM 6256</name>
    <dbReference type="NCBI Taxonomy" id="1423754"/>
    <lineage>
        <taxon>Bacteria</taxon>
        <taxon>Bacillati</taxon>
        <taxon>Bacillota</taxon>
        <taxon>Bacilli</taxon>
        <taxon>Lactobacillales</taxon>
        <taxon>Lactobacillaceae</taxon>
        <taxon>Lactobacillus</taxon>
    </lineage>
</organism>
<evidence type="ECO:0000259" key="8">
    <source>
        <dbReference type="Pfam" id="PF00924"/>
    </source>
</evidence>
<dbReference type="GO" id="GO:0008381">
    <property type="term" value="F:mechanosensitive monoatomic ion channel activity"/>
    <property type="evidence" value="ECO:0007669"/>
    <property type="project" value="InterPro"/>
</dbReference>
<dbReference type="STRING" id="1423754.FC39_GL000639"/>
<dbReference type="GO" id="GO:0005886">
    <property type="term" value="C:plasma membrane"/>
    <property type="evidence" value="ECO:0007669"/>
    <property type="project" value="UniProtKB-SubCell"/>
</dbReference>
<keyword evidence="4 7" id="KW-0812">Transmembrane</keyword>
<evidence type="ECO:0000313" key="11">
    <source>
        <dbReference type="Proteomes" id="UP000051223"/>
    </source>
</evidence>
<evidence type="ECO:0000256" key="6">
    <source>
        <dbReference type="ARBA" id="ARBA00023136"/>
    </source>
</evidence>
<evidence type="ECO:0000256" key="4">
    <source>
        <dbReference type="ARBA" id="ARBA00022692"/>
    </source>
</evidence>
<protein>
    <submittedName>
        <fullName evidence="10">Mechanosensitive ion channel family protein</fullName>
    </submittedName>
</protein>
<name>A0A0R1YDI0_9LACO</name>
<comment type="similarity">
    <text evidence="2">Belongs to the MscS (TC 1.A.23) family.</text>
</comment>
<sequence>MKTPSLSSFHIDHKTFSINWDKLSENLLTVIWQLFLTTLIFYLISHFGKKIINRYLSSKRAKPKNKRTRTITALINSVFQYTVIFFYLFGVLSIIGVPVGTLLASAGIFSLALGMGAQGFVSDLVNGFFILSEDQFDVGDTVAIDSQIGTVIQLGLRTTRLKASDGSIIYVPNRSISVVQNLAHNAMSLNVNLELDTDNDFDKINEIIKKVNGEVKPERKTIVSGPTITGVTAQNGHNVTFNVFFKVKPGKESSVRNIYLSHYIHALQENNVKFAEKPTTITTKTN</sequence>
<reference evidence="10 11" key="1">
    <citation type="journal article" date="2015" name="Genome Announc.">
        <title>Expanding the biotechnology potential of lactobacilli through comparative genomics of 213 strains and associated genera.</title>
        <authorList>
            <person name="Sun Z."/>
            <person name="Harris H.M."/>
            <person name="McCann A."/>
            <person name="Guo C."/>
            <person name="Argimon S."/>
            <person name="Zhang W."/>
            <person name="Yang X."/>
            <person name="Jeffery I.B."/>
            <person name="Cooney J.C."/>
            <person name="Kagawa T.F."/>
            <person name="Liu W."/>
            <person name="Song Y."/>
            <person name="Salvetti E."/>
            <person name="Wrobel A."/>
            <person name="Rasinkangas P."/>
            <person name="Parkhill J."/>
            <person name="Rea M.C."/>
            <person name="O'Sullivan O."/>
            <person name="Ritari J."/>
            <person name="Douillard F.P."/>
            <person name="Paul Ross R."/>
            <person name="Yang R."/>
            <person name="Briner A.E."/>
            <person name="Felis G.E."/>
            <person name="de Vos W.M."/>
            <person name="Barrangou R."/>
            <person name="Klaenhammer T.R."/>
            <person name="Caufield P.W."/>
            <person name="Cui Y."/>
            <person name="Zhang H."/>
            <person name="O'Toole P.W."/>
        </authorList>
    </citation>
    <scope>NUCLEOTIDE SEQUENCE [LARGE SCALE GENOMIC DNA]</scope>
    <source>
        <strain evidence="10 11">DSM 5661</strain>
    </source>
</reference>
<evidence type="ECO:0000256" key="7">
    <source>
        <dbReference type="SAM" id="Phobius"/>
    </source>
</evidence>
<dbReference type="SUPFAM" id="SSF50182">
    <property type="entry name" value="Sm-like ribonucleoproteins"/>
    <property type="match status" value="1"/>
</dbReference>
<proteinExistence type="inferred from homology"/>